<evidence type="ECO:0000256" key="1">
    <source>
        <dbReference type="ARBA" id="ARBA00001974"/>
    </source>
</evidence>
<evidence type="ECO:0000259" key="5">
    <source>
        <dbReference type="Pfam" id="PF00441"/>
    </source>
</evidence>
<dbReference type="InterPro" id="IPR009075">
    <property type="entry name" value="AcylCo_DH/oxidase_C"/>
</dbReference>
<proteinExistence type="inferred from homology"/>
<evidence type="ECO:0000256" key="4">
    <source>
        <dbReference type="ARBA" id="ARBA00022827"/>
    </source>
</evidence>
<dbReference type="SUPFAM" id="SSF56645">
    <property type="entry name" value="Acyl-CoA dehydrogenase NM domain-like"/>
    <property type="match status" value="1"/>
</dbReference>
<comment type="similarity">
    <text evidence="2">Belongs to the acyl-CoA dehydrogenase family.</text>
</comment>
<dbReference type="GO" id="GO:0050660">
    <property type="term" value="F:flavin adenine dinucleotide binding"/>
    <property type="evidence" value="ECO:0007669"/>
    <property type="project" value="InterPro"/>
</dbReference>
<protein>
    <submittedName>
        <fullName evidence="7">Acyl-CoA dehydrogenase</fullName>
    </submittedName>
</protein>
<dbReference type="EMBL" id="FCOC02000018">
    <property type="protein sequence ID" value="SAL44585.1"/>
    <property type="molecule type" value="Genomic_DNA"/>
</dbReference>
<dbReference type="RefSeq" id="WP_060857810.1">
    <property type="nucleotide sequence ID" value="NZ_FCOC02000018.1"/>
</dbReference>
<dbReference type="InterPro" id="IPR036250">
    <property type="entry name" value="AcylCo_DH-like_C"/>
</dbReference>
<dbReference type="GO" id="GO:0016627">
    <property type="term" value="F:oxidoreductase activity, acting on the CH-CH group of donors"/>
    <property type="evidence" value="ECO:0007669"/>
    <property type="project" value="InterPro"/>
</dbReference>
<dbReference type="SUPFAM" id="SSF47203">
    <property type="entry name" value="Acyl-CoA dehydrogenase C-terminal domain-like"/>
    <property type="match status" value="1"/>
</dbReference>
<dbReference type="OrthoDB" id="9061333at2"/>
<keyword evidence="4" id="KW-0274">FAD</keyword>
<dbReference type="Pfam" id="PF00441">
    <property type="entry name" value="Acyl-CoA_dh_1"/>
    <property type="match status" value="1"/>
</dbReference>
<dbReference type="PANTHER" id="PTHR43831:SF1">
    <property type="entry name" value="ISOBUTYRYL-COA DEHYDROGENASE, MITOCHONDRIAL"/>
    <property type="match status" value="1"/>
</dbReference>
<evidence type="ECO:0000256" key="3">
    <source>
        <dbReference type="ARBA" id="ARBA00022630"/>
    </source>
</evidence>
<dbReference type="Gene3D" id="1.10.540.10">
    <property type="entry name" value="Acyl-CoA dehydrogenase/oxidase, N-terminal domain"/>
    <property type="match status" value="1"/>
</dbReference>
<name>A0A158HJM6_CABSO</name>
<dbReference type="Pfam" id="PF02771">
    <property type="entry name" value="Acyl-CoA_dh_N"/>
    <property type="match status" value="1"/>
</dbReference>
<sequence length="366" mass="39678">MLFRESVVADLAPGYWALNDDQQGLVVAAGQFARERLEPLLGSQPDSARWGETVRLAATLDLATMILPQQTGGMGISRHDLALVVEQFAAGPLERAAELTLSSAALMTLRECDALDLLPDRDIQHYFDGTTSLAPGIPDVDTSGFWVLRQHACSQAMMVRMDGERPQLVLVTLPAARGTQGFAAVALPGALSIERYTTASTAHVQRLVVPEGAIPEGNPVRQWFLDAATYLAALLSGAVRQGVNFALAYSASRQTFHKPLAAHQLVAVRLADMLISAYTIHLFLRSVAAQDTRAQIEMVRSMARHVATEALDIVRELVQLCGGHGYVQGLPPAARFQTVHWFAMLLLELEAGLRVLTAPDTRQQGI</sequence>
<dbReference type="PANTHER" id="PTHR43831">
    <property type="entry name" value="ISOBUTYRYL-COA DEHYDROGENASE"/>
    <property type="match status" value="1"/>
</dbReference>
<evidence type="ECO:0000313" key="7">
    <source>
        <dbReference type="EMBL" id="SAL44585.1"/>
    </source>
</evidence>
<dbReference type="InterPro" id="IPR009100">
    <property type="entry name" value="AcylCoA_DH/oxidase_NM_dom_sf"/>
</dbReference>
<comment type="cofactor">
    <cofactor evidence="1">
        <name>FAD</name>
        <dbReference type="ChEBI" id="CHEBI:57692"/>
    </cofactor>
</comment>
<evidence type="ECO:0000313" key="8">
    <source>
        <dbReference type="Proteomes" id="UP000054893"/>
    </source>
</evidence>
<evidence type="ECO:0000256" key="2">
    <source>
        <dbReference type="ARBA" id="ARBA00009347"/>
    </source>
</evidence>
<dbReference type="InterPro" id="IPR037069">
    <property type="entry name" value="AcylCoA_DH/ox_N_sf"/>
</dbReference>
<dbReference type="Gene3D" id="1.20.140.10">
    <property type="entry name" value="Butyryl-CoA Dehydrogenase, subunit A, domain 3"/>
    <property type="match status" value="1"/>
</dbReference>
<dbReference type="InterPro" id="IPR013786">
    <property type="entry name" value="AcylCoA_DH/ox_N"/>
</dbReference>
<reference evidence="7 8" key="1">
    <citation type="submission" date="2016-01" db="EMBL/GenBank/DDBJ databases">
        <authorList>
            <person name="Oliw E.H."/>
        </authorList>
    </citation>
    <scope>NUCLEOTIDE SEQUENCE [LARGE SCALE GENOMIC DNA]</scope>
    <source>
        <strain evidence="7">LMG 22029</strain>
    </source>
</reference>
<dbReference type="InterPro" id="IPR052547">
    <property type="entry name" value="Mito_Isobutyryl-CoADH"/>
</dbReference>
<organism evidence="7 8">
    <name type="scientific">Caballeronia sordidicola</name>
    <name type="common">Burkholderia sordidicola</name>
    <dbReference type="NCBI Taxonomy" id="196367"/>
    <lineage>
        <taxon>Bacteria</taxon>
        <taxon>Pseudomonadati</taxon>
        <taxon>Pseudomonadota</taxon>
        <taxon>Betaproteobacteria</taxon>
        <taxon>Burkholderiales</taxon>
        <taxon>Burkholderiaceae</taxon>
        <taxon>Caballeronia</taxon>
    </lineage>
</organism>
<gene>
    <name evidence="7" type="ORF">AWB64_04730</name>
</gene>
<dbReference type="Proteomes" id="UP000054893">
    <property type="component" value="Unassembled WGS sequence"/>
</dbReference>
<evidence type="ECO:0000259" key="6">
    <source>
        <dbReference type="Pfam" id="PF02771"/>
    </source>
</evidence>
<accession>A0A158HJM6</accession>
<feature type="domain" description="Acyl-CoA dehydrogenase/oxidase C-terminal" evidence="5">
    <location>
        <begin position="231"/>
        <end position="334"/>
    </location>
</feature>
<feature type="domain" description="Acyl-CoA dehydrogenase/oxidase N-terminal" evidence="6">
    <location>
        <begin position="20"/>
        <end position="97"/>
    </location>
</feature>
<keyword evidence="3" id="KW-0285">Flavoprotein</keyword>
<dbReference type="AlphaFoldDB" id="A0A158HJM6"/>